<keyword evidence="7" id="KW-0812">Transmembrane</keyword>
<keyword evidence="7" id="KW-0472">Membrane</keyword>
<keyword evidence="2" id="KW-0732">Signal</keyword>
<dbReference type="InterPro" id="IPR000742">
    <property type="entry name" value="EGF"/>
</dbReference>
<dbReference type="Proteomes" id="UP001163046">
    <property type="component" value="Unassembled WGS sequence"/>
</dbReference>
<evidence type="ECO:0000256" key="6">
    <source>
        <dbReference type="PROSITE-ProRule" id="PRU00076"/>
    </source>
</evidence>
<keyword evidence="3" id="KW-0677">Repeat</keyword>
<keyword evidence="10" id="KW-1185">Reference proteome</keyword>
<dbReference type="GO" id="GO:0005112">
    <property type="term" value="F:Notch binding"/>
    <property type="evidence" value="ECO:0007669"/>
    <property type="project" value="TreeGrafter"/>
</dbReference>
<protein>
    <submittedName>
        <fullName evidence="9">Neurogenic locus notch protein 3</fullName>
    </submittedName>
</protein>
<dbReference type="AlphaFoldDB" id="A0A9W9YLE5"/>
<evidence type="ECO:0000259" key="8">
    <source>
        <dbReference type="PROSITE" id="PS50026"/>
    </source>
</evidence>
<dbReference type="InterPro" id="IPR001881">
    <property type="entry name" value="EGF-like_Ca-bd_dom"/>
</dbReference>
<feature type="disulfide bond" evidence="6">
    <location>
        <begin position="69"/>
        <end position="78"/>
    </location>
</feature>
<evidence type="ECO:0000313" key="9">
    <source>
        <dbReference type="EMBL" id="KAJ7351719.1"/>
    </source>
</evidence>
<comment type="caution">
    <text evidence="9">The sequence shown here is derived from an EMBL/GenBank/DDBJ whole genome shotgun (WGS) entry which is preliminary data.</text>
</comment>
<feature type="disulfide bond" evidence="6">
    <location>
        <begin position="31"/>
        <end position="40"/>
    </location>
</feature>
<name>A0A9W9YLE5_9CNID</name>
<accession>A0A9W9YLE5</accession>
<evidence type="ECO:0000256" key="3">
    <source>
        <dbReference type="ARBA" id="ARBA00022737"/>
    </source>
</evidence>
<feature type="transmembrane region" description="Helical" evidence="7">
    <location>
        <begin position="167"/>
        <end position="188"/>
    </location>
</feature>
<feature type="domain" description="EGF-like" evidence="8">
    <location>
        <begin position="3"/>
        <end position="41"/>
    </location>
</feature>
<dbReference type="SMART" id="SM00181">
    <property type="entry name" value="EGF"/>
    <property type="match status" value="3"/>
</dbReference>
<keyword evidence="1 6" id="KW-0245">EGF-like domain</keyword>
<feature type="domain" description="EGF-like" evidence="8">
    <location>
        <begin position="43"/>
        <end position="79"/>
    </location>
</feature>
<dbReference type="OrthoDB" id="283575at2759"/>
<dbReference type="Pfam" id="PF00008">
    <property type="entry name" value="EGF"/>
    <property type="match status" value="1"/>
</dbReference>
<dbReference type="InterPro" id="IPR000152">
    <property type="entry name" value="EGF-type_Asp/Asn_hydroxyl_site"/>
</dbReference>
<dbReference type="PROSITE" id="PS01187">
    <property type="entry name" value="EGF_CA"/>
    <property type="match status" value="1"/>
</dbReference>
<evidence type="ECO:0000256" key="7">
    <source>
        <dbReference type="SAM" id="Phobius"/>
    </source>
</evidence>
<dbReference type="GO" id="GO:0005509">
    <property type="term" value="F:calcium ion binding"/>
    <property type="evidence" value="ECO:0007669"/>
    <property type="project" value="InterPro"/>
</dbReference>
<dbReference type="GO" id="GO:0007219">
    <property type="term" value="P:Notch signaling pathway"/>
    <property type="evidence" value="ECO:0007669"/>
    <property type="project" value="TreeGrafter"/>
</dbReference>
<evidence type="ECO:0000256" key="2">
    <source>
        <dbReference type="ARBA" id="ARBA00022729"/>
    </source>
</evidence>
<dbReference type="PROSITE" id="PS00022">
    <property type="entry name" value="EGF_1"/>
    <property type="match status" value="2"/>
</dbReference>
<sequence length="239" mass="26289">MVHINECETGQFICQAGHVCLNTLGSYSCVCPKGFTGPECATNINDCTPSLCQHGGKCIDKVNDFECDCCTGWSGRNCEKFINEDDVCGCDQGICECNKDTQSSFCVCLKGFEGKSLLIMVLFHIIHCVINAQTNTKEKEKRRIAAEAKRQEEEKIANEEAVTNRNIGIAVPFAILGVVVGAAAMWFFMKRKSKKPKAERFGFDGVEDVNYSGGEMMYTNAAYSTMGDEGVIAFSKEKE</sequence>
<evidence type="ECO:0000256" key="4">
    <source>
        <dbReference type="ARBA" id="ARBA00023157"/>
    </source>
</evidence>
<proteinExistence type="predicted"/>
<dbReference type="PROSITE" id="PS00010">
    <property type="entry name" value="ASX_HYDROXYL"/>
    <property type="match status" value="2"/>
</dbReference>
<dbReference type="Gene3D" id="2.10.25.10">
    <property type="entry name" value="Laminin"/>
    <property type="match status" value="2"/>
</dbReference>
<comment type="caution">
    <text evidence="6">Lacks conserved residue(s) required for the propagation of feature annotation.</text>
</comment>
<dbReference type="CDD" id="cd00054">
    <property type="entry name" value="EGF_CA"/>
    <property type="match status" value="2"/>
</dbReference>
<dbReference type="FunFam" id="2.10.25.10:FF:000038">
    <property type="entry name" value="Fibrillin 2"/>
    <property type="match status" value="1"/>
</dbReference>
<keyword evidence="4 6" id="KW-1015">Disulfide bond</keyword>
<dbReference type="PANTHER" id="PTHR12916">
    <property type="entry name" value="CYTOCHROME C OXIDASE POLYPEPTIDE VIC-2"/>
    <property type="match status" value="1"/>
</dbReference>
<dbReference type="Pfam" id="PF07645">
    <property type="entry name" value="EGF_CA"/>
    <property type="match status" value="1"/>
</dbReference>
<dbReference type="FunFam" id="2.10.25.10:FF:000004">
    <property type="entry name" value="Neurogenic locus notch 1"/>
    <property type="match status" value="1"/>
</dbReference>
<dbReference type="PROSITE" id="PS50026">
    <property type="entry name" value="EGF_3"/>
    <property type="match status" value="2"/>
</dbReference>
<dbReference type="SMART" id="SM00179">
    <property type="entry name" value="EGF_CA"/>
    <property type="match status" value="2"/>
</dbReference>
<dbReference type="InterPro" id="IPR049883">
    <property type="entry name" value="NOTCH1_EGF-like"/>
</dbReference>
<evidence type="ECO:0000256" key="1">
    <source>
        <dbReference type="ARBA" id="ARBA00022536"/>
    </source>
</evidence>
<dbReference type="PROSITE" id="PS01186">
    <property type="entry name" value="EGF_2"/>
    <property type="match status" value="2"/>
</dbReference>
<keyword evidence="7" id="KW-1133">Transmembrane helix</keyword>
<dbReference type="SUPFAM" id="SSF57196">
    <property type="entry name" value="EGF/Laminin"/>
    <property type="match status" value="2"/>
</dbReference>
<reference evidence="9" key="1">
    <citation type="submission" date="2023-01" db="EMBL/GenBank/DDBJ databases">
        <title>Genome assembly of the deep-sea coral Lophelia pertusa.</title>
        <authorList>
            <person name="Herrera S."/>
            <person name="Cordes E."/>
        </authorList>
    </citation>
    <scope>NUCLEOTIDE SEQUENCE</scope>
    <source>
        <strain evidence="9">USNM1676648</strain>
        <tissue evidence="9">Polyp</tissue>
    </source>
</reference>
<gene>
    <name evidence="9" type="primary">NOTCH3</name>
    <name evidence="9" type="ORF">OS493_035783</name>
</gene>
<dbReference type="PANTHER" id="PTHR12916:SF11">
    <property type="entry name" value="MUCIN-4"/>
    <property type="match status" value="1"/>
</dbReference>
<organism evidence="9 10">
    <name type="scientific">Desmophyllum pertusum</name>
    <dbReference type="NCBI Taxonomy" id="174260"/>
    <lineage>
        <taxon>Eukaryota</taxon>
        <taxon>Metazoa</taxon>
        <taxon>Cnidaria</taxon>
        <taxon>Anthozoa</taxon>
        <taxon>Hexacorallia</taxon>
        <taxon>Scleractinia</taxon>
        <taxon>Caryophylliina</taxon>
        <taxon>Caryophylliidae</taxon>
        <taxon>Desmophyllum</taxon>
    </lineage>
</organism>
<keyword evidence="5" id="KW-0325">Glycoprotein</keyword>
<evidence type="ECO:0000256" key="5">
    <source>
        <dbReference type="ARBA" id="ARBA00023180"/>
    </source>
</evidence>
<dbReference type="EMBL" id="MU827357">
    <property type="protein sequence ID" value="KAJ7351719.1"/>
    <property type="molecule type" value="Genomic_DNA"/>
</dbReference>
<dbReference type="InterPro" id="IPR018097">
    <property type="entry name" value="EGF_Ca-bd_CS"/>
</dbReference>
<evidence type="ECO:0000313" key="10">
    <source>
        <dbReference type="Proteomes" id="UP001163046"/>
    </source>
</evidence>